<dbReference type="GO" id="GO:0001682">
    <property type="term" value="P:tRNA 5'-leader removal"/>
    <property type="evidence" value="ECO:0007669"/>
    <property type="project" value="UniProtKB-UniRule"/>
</dbReference>
<dbReference type="EC" id="3.1.26.5" evidence="8"/>
<dbReference type="GO" id="GO:0030677">
    <property type="term" value="C:ribonuclease P complex"/>
    <property type="evidence" value="ECO:0007669"/>
    <property type="project" value="UniProtKB-UniRule"/>
</dbReference>
<keyword evidence="5 8" id="KW-0255">Endonuclease</keyword>
<comment type="function">
    <text evidence="8">Part of ribonuclease P, a protein complex that generates mature tRNA molecules by cleaving their 5'-ends.</text>
</comment>
<evidence type="ECO:0000256" key="6">
    <source>
        <dbReference type="ARBA" id="ARBA00022801"/>
    </source>
</evidence>
<dbReference type="GO" id="GO:0004526">
    <property type="term" value="F:ribonuclease P activity"/>
    <property type="evidence" value="ECO:0007669"/>
    <property type="project" value="UniProtKB-UniRule"/>
</dbReference>
<comment type="caution">
    <text evidence="9">The sequence shown here is derived from an EMBL/GenBank/DDBJ whole genome shotgun (WGS) entry which is preliminary data.</text>
</comment>
<feature type="binding site" evidence="8">
    <location>
        <position position="124"/>
    </location>
    <ligand>
        <name>Zn(2+)</name>
        <dbReference type="ChEBI" id="CHEBI:29105"/>
    </ligand>
</feature>
<dbReference type="Gene3D" id="6.20.50.20">
    <property type="match status" value="1"/>
</dbReference>
<dbReference type="Proteomes" id="UP000774699">
    <property type="component" value="Unassembled WGS sequence"/>
</dbReference>
<organism evidence="9 10">
    <name type="scientific">Candidatus Iainarchaeum sp</name>
    <dbReference type="NCBI Taxonomy" id="3101447"/>
    <lineage>
        <taxon>Archaea</taxon>
        <taxon>Candidatus Iainarchaeota</taxon>
        <taxon>Candidatus Iainarchaeia</taxon>
        <taxon>Candidatus Iainarchaeales</taxon>
        <taxon>Candidatus Iainarchaeaceae</taxon>
        <taxon>Candidatus Iainarchaeum</taxon>
    </lineage>
</organism>
<feature type="binding site" evidence="8">
    <location>
        <position position="98"/>
    </location>
    <ligand>
        <name>Zn(2+)</name>
        <dbReference type="ChEBI" id="CHEBI:29105"/>
    </ligand>
</feature>
<feature type="binding site" evidence="8">
    <location>
        <position position="127"/>
    </location>
    <ligand>
        <name>Zn(2+)</name>
        <dbReference type="ChEBI" id="CHEBI:29105"/>
    </ligand>
</feature>
<keyword evidence="3 8" id="KW-0540">Nuclease</keyword>
<comment type="subunit">
    <text evidence="8">Consists of a catalytic RNA component and at least 4-5 protein subunits.</text>
</comment>
<keyword evidence="2 8" id="KW-0819">tRNA processing</keyword>
<sequence length="138" mass="16102">MPALSGSAKGLGGFSILQRPRRYILLSSSLRMSVKKNMEKRVTPQQRIAVERMWRLFELAQNEWSIQPQRSRRYIKLIRGFSTRFRVAIPTEIKNSFCKTCENIWEEGVNVKRRIKGNTLNSNCLICNTLTRRKIGDK</sequence>
<evidence type="ECO:0000256" key="1">
    <source>
        <dbReference type="ARBA" id="ARBA00022490"/>
    </source>
</evidence>
<dbReference type="InterPro" id="IPR016432">
    <property type="entry name" value="RNP4"/>
</dbReference>
<name>A0A8T4C7K7_9ARCH</name>
<keyword evidence="6 8" id="KW-0378">Hydrolase</keyword>
<dbReference type="AlphaFoldDB" id="A0A8T4C7K7"/>
<dbReference type="HAMAP" id="MF_00757">
    <property type="entry name" value="RNase_P_4"/>
    <property type="match status" value="1"/>
</dbReference>
<dbReference type="GO" id="GO:0008270">
    <property type="term" value="F:zinc ion binding"/>
    <property type="evidence" value="ECO:0007669"/>
    <property type="project" value="UniProtKB-UniRule"/>
</dbReference>
<keyword evidence="4 8" id="KW-0479">Metal-binding</keyword>
<comment type="catalytic activity">
    <reaction evidence="8">
        <text>Endonucleolytic cleavage of RNA, removing 5'-extranucleotides from tRNA precursor.</text>
        <dbReference type="EC" id="3.1.26.5"/>
    </reaction>
</comment>
<dbReference type="GO" id="GO:0005737">
    <property type="term" value="C:cytoplasm"/>
    <property type="evidence" value="ECO:0007669"/>
    <property type="project" value="UniProtKB-SubCell"/>
</dbReference>
<comment type="cofactor">
    <cofactor evidence="8">
        <name>Zn(2+)</name>
        <dbReference type="ChEBI" id="CHEBI:29105"/>
    </cofactor>
    <text evidence="8">Binds 1 zinc ion per subunit.</text>
</comment>
<evidence type="ECO:0000256" key="2">
    <source>
        <dbReference type="ARBA" id="ARBA00022694"/>
    </source>
</evidence>
<evidence type="ECO:0000256" key="8">
    <source>
        <dbReference type="HAMAP-Rule" id="MF_00757"/>
    </source>
</evidence>
<comment type="similarity">
    <text evidence="8">Belongs to the eukaryotic/archaeal RNase P protein component 4 family.</text>
</comment>
<evidence type="ECO:0000313" key="9">
    <source>
        <dbReference type="EMBL" id="MBM3282516.1"/>
    </source>
</evidence>
<proteinExistence type="inferred from homology"/>
<gene>
    <name evidence="8" type="primary">rnp4</name>
    <name evidence="9" type="ORF">FJY86_04225</name>
</gene>
<reference evidence="9" key="1">
    <citation type="submission" date="2019-03" db="EMBL/GenBank/DDBJ databases">
        <title>Lake Tanganyika Metagenome-Assembled Genomes (MAGs).</title>
        <authorList>
            <person name="Tran P."/>
        </authorList>
    </citation>
    <scope>NUCLEOTIDE SEQUENCE</scope>
    <source>
        <strain evidence="9">M_DeepCast_50m_m2_156</strain>
    </source>
</reference>
<evidence type="ECO:0000256" key="5">
    <source>
        <dbReference type="ARBA" id="ARBA00022759"/>
    </source>
</evidence>
<dbReference type="InterPro" id="IPR007175">
    <property type="entry name" value="Rpr2/Snm1/Rpp21"/>
</dbReference>
<feature type="binding site" evidence="8">
    <location>
        <position position="101"/>
    </location>
    <ligand>
        <name>Zn(2+)</name>
        <dbReference type="ChEBI" id="CHEBI:29105"/>
    </ligand>
</feature>
<accession>A0A8T4C7K7</accession>
<keyword evidence="1 8" id="KW-0963">Cytoplasm</keyword>
<evidence type="ECO:0000256" key="3">
    <source>
        <dbReference type="ARBA" id="ARBA00022722"/>
    </source>
</evidence>
<dbReference type="Gene3D" id="1.20.5.420">
    <property type="entry name" value="Immunoglobulin FC, subunit C"/>
    <property type="match status" value="1"/>
</dbReference>
<evidence type="ECO:0000313" key="10">
    <source>
        <dbReference type="Proteomes" id="UP000774699"/>
    </source>
</evidence>
<dbReference type="Pfam" id="PF04032">
    <property type="entry name" value="Rpr2"/>
    <property type="match status" value="1"/>
</dbReference>
<evidence type="ECO:0000256" key="7">
    <source>
        <dbReference type="ARBA" id="ARBA00022833"/>
    </source>
</evidence>
<dbReference type="EMBL" id="VGJJ01000038">
    <property type="protein sequence ID" value="MBM3282516.1"/>
    <property type="molecule type" value="Genomic_DNA"/>
</dbReference>
<evidence type="ECO:0000256" key="4">
    <source>
        <dbReference type="ARBA" id="ARBA00022723"/>
    </source>
</evidence>
<keyword evidence="7 8" id="KW-0862">Zinc</keyword>
<protein>
    <recommendedName>
        <fullName evidence="8">Ribonuclease P protein component 4</fullName>
        <shortName evidence="8">RNase P component 4</shortName>
        <ecNumber evidence="8">3.1.26.5</ecNumber>
    </recommendedName>
    <alternativeName>
        <fullName evidence="8">Rpp21</fullName>
    </alternativeName>
</protein>
<comment type="subcellular location">
    <subcellularLocation>
        <location evidence="8">Cytoplasm</location>
    </subcellularLocation>
</comment>